<keyword evidence="4 7" id="KW-0812">Transmembrane</keyword>
<feature type="transmembrane region" description="Helical" evidence="7">
    <location>
        <begin position="166"/>
        <end position="187"/>
    </location>
</feature>
<keyword evidence="5 7" id="KW-1133">Transmembrane helix</keyword>
<evidence type="ECO:0000256" key="4">
    <source>
        <dbReference type="ARBA" id="ARBA00022692"/>
    </source>
</evidence>
<keyword evidence="6 7" id="KW-0472">Membrane</keyword>
<feature type="transmembrane region" description="Helical" evidence="7">
    <location>
        <begin position="232"/>
        <end position="254"/>
    </location>
</feature>
<evidence type="ECO:0000256" key="3">
    <source>
        <dbReference type="ARBA" id="ARBA00022475"/>
    </source>
</evidence>
<evidence type="ECO:0000313" key="9">
    <source>
        <dbReference type="EMBL" id="KFL29207.1"/>
    </source>
</evidence>
<feature type="domain" description="ABC transmembrane type-1" evidence="8">
    <location>
        <begin position="94"/>
        <end position="293"/>
    </location>
</feature>
<keyword evidence="10" id="KW-1185">Reference proteome</keyword>
<dbReference type="OrthoDB" id="9805855at2"/>
<dbReference type="InterPro" id="IPR000515">
    <property type="entry name" value="MetI-like"/>
</dbReference>
<dbReference type="EMBL" id="JQGC01000030">
    <property type="protein sequence ID" value="KFL29207.1"/>
    <property type="molecule type" value="Genomic_DNA"/>
</dbReference>
<protein>
    <submittedName>
        <fullName evidence="9">Oligopeptide transporter permease</fullName>
    </submittedName>
</protein>
<dbReference type="InterPro" id="IPR045621">
    <property type="entry name" value="BPD_transp_1_N"/>
</dbReference>
<evidence type="ECO:0000259" key="8">
    <source>
        <dbReference type="PROSITE" id="PS50928"/>
    </source>
</evidence>
<name>A0A087LX54_9HYPH</name>
<dbReference type="PANTHER" id="PTHR43163">
    <property type="entry name" value="DIPEPTIDE TRANSPORT SYSTEM PERMEASE PROTEIN DPPB-RELATED"/>
    <property type="match status" value="1"/>
</dbReference>
<dbReference type="InterPro" id="IPR035906">
    <property type="entry name" value="MetI-like_sf"/>
</dbReference>
<evidence type="ECO:0000256" key="6">
    <source>
        <dbReference type="ARBA" id="ARBA00023136"/>
    </source>
</evidence>
<feature type="transmembrane region" description="Helical" evidence="7">
    <location>
        <begin position="100"/>
        <end position="122"/>
    </location>
</feature>
<reference evidence="9 10" key="1">
    <citation type="submission" date="2014-08" db="EMBL/GenBank/DDBJ databases">
        <authorList>
            <person name="Hassan Y.I."/>
            <person name="Lepp D."/>
            <person name="Zhou T."/>
        </authorList>
    </citation>
    <scope>NUCLEOTIDE SEQUENCE [LARGE SCALE GENOMIC DNA]</scope>
    <source>
        <strain evidence="9 10">IFO13584</strain>
    </source>
</reference>
<dbReference type="Gene3D" id="1.10.3720.10">
    <property type="entry name" value="MetI-like"/>
    <property type="match status" value="1"/>
</dbReference>
<feature type="transmembrane region" description="Helical" evidence="7">
    <location>
        <begin position="274"/>
        <end position="300"/>
    </location>
</feature>
<dbReference type="Pfam" id="PF19300">
    <property type="entry name" value="BPD_transp_1_N"/>
    <property type="match status" value="1"/>
</dbReference>
<comment type="caution">
    <text evidence="9">The sequence shown here is derived from an EMBL/GenBank/DDBJ whole genome shotgun (WGS) entry which is preliminary data.</text>
</comment>
<keyword evidence="2 7" id="KW-0813">Transport</keyword>
<dbReference type="Proteomes" id="UP000028981">
    <property type="component" value="Unassembled WGS sequence"/>
</dbReference>
<feature type="transmembrane region" description="Helical" evidence="7">
    <location>
        <begin position="129"/>
        <end position="154"/>
    </location>
</feature>
<proteinExistence type="inferred from homology"/>
<organism evidence="9 10">
    <name type="scientific">Devosia riboflavina</name>
    <dbReference type="NCBI Taxonomy" id="46914"/>
    <lineage>
        <taxon>Bacteria</taxon>
        <taxon>Pseudomonadati</taxon>
        <taxon>Pseudomonadota</taxon>
        <taxon>Alphaproteobacteria</taxon>
        <taxon>Hyphomicrobiales</taxon>
        <taxon>Devosiaceae</taxon>
        <taxon>Devosia</taxon>
    </lineage>
</organism>
<evidence type="ECO:0000313" key="10">
    <source>
        <dbReference type="Proteomes" id="UP000028981"/>
    </source>
</evidence>
<comment type="subcellular location">
    <subcellularLocation>
        <location evidence="1 7">Cell membrane</location>
        <topology evidence="1 7">Multi-pass membrane protein</topology>
    </subcellularLocation>
</comment>
<dbReference type="Pfam" id="PF00528">
    <property type="entry name" value="BPD_transp_1"/>
    <property type="match status" value="1"/>
</dbReference>
<feature type="transmembrane region" description="Helical" evidence="7">
    <location>
        <begin position="12"/>
        <end position="30"/>
    </location>
</feature>
<accession>A0A087LX54</accession>
<evidence type="ECO:0000256" key="5">
    <source>
        <dbReference type="ARBA" id="ARBA00022989"/>
    </source>
</evidence>
<dbReference type="AlphaFoldDB" id="A0A087LX54"/>
<gene>
    <name evidence="9" type="primary">oppB</name>
    <name evidence="9" type="ORF">JP75_22795</name>
</gene>
<dbReference type="STRING" id="46914.JP75_22795"/>
<dbReference type="PANTHER" id="PTHR43163:SF6">
    <property type="entry name" value="DIPEPTIDE TRANSPORT SYSTEM PERMEASE PROTEIN DPPB-RELATED"/>
    <property type="match status" value="1"/>
</dbReference>
<dbReference type="RefSeq" id="WP_035086981.1">
    <property type="nucleotide sequence ID" value="NZ_JQGC01000030.1"/>
</dbReference>
<dbReference type="GO" id="GO:0055085">
    <property type="term" value="P:transmembrane transport"/>
    <property type="evidence" value="ECO:0007669"/>
    <property type="project" value="InterPro"/>
</dbReference>
<evidence type="ECO:0000256" key="7">
    <source>
        <dbReference type="RuleBase" id="RU363032"/>
    </source>
</evidence>
<comment type="similarity">
    <text evidence="7">Belongs to the binding-protein-dependent transport system permease family.</text>
</comment>
<dbReference type="SUPFAM" id="SSF161098">
    <property type="entry name" value="MetI-like"/>
    <property type="match status" value="1"/>
</dbReference>
<dbReference type="GO" id="GO:0005886">
    <property type="term" value="C:plasma membrane"/>
    <property type="evidence" value="ECO:0007669"/>
    <property type="project" value="UniProtKB-SubCell"/>
</dbReference>
<dbReference type="PROSITE" id="PS50928">
    <property type="entry name" value="ABC_TM1"/>
    <property type="match status" value="1"/>
</dbReference>
<sequence>MLAYAFRRVLSAIPIALIAVTVCFFILRLAPGGPFDGERALPPTVLANLRAHYSLDQPLIMQYFIYVGRLLQGDLGPSMVIDGFRVADLIRIGFPFTLTLALYAFVIATAIGIVAGMLSAVYQNKWPDYVMVLVVMIGVVIPNFLNAALLQLVFGVHLGWLPAGGWVSGSVAHLVLPVTVLAWPHAARISRLMRGSMIEVLGSNYVRTARAKGLGERLVLARHAIKPALLPVVSYLGPGLSYLLTGSLAVEQIFGLPGIGKYFVTAALNRDYGIVLGTTILYMFIILALNLIVDLVYAWLDPKVRYR</sequence>
<keyword evidence="3" id="KW-1003">Cell membrane</keyword>
<evidence type="ECO:0000256" key="1">
    <source>
        <dbReference type="ARBA" id="ARBA00004651"/>
    </source>
</evidence>
<evidence type="ECO:0000256" key="2">
    <source>
        <dbReference type="ARBA" id="ARBA00022448"/>
    </source>
</evidence>